<gene>
    <name evidence="6" type="ORF">DPC56_07140</name>
</gene>
<dbReference type="SMART" id="SM00382">
    <property type="entry name" value="AAA"/>
    <property type="match status" value="1"/>
</dbReference>
<dbReference type="AlphaFoldDB" id="A0A328PBX4"/>
<evidence type="ECO:0000313" key="7">
    <source>
        <dbReference type="Proteomes" id="UP000249782"/>
    </source>
</evidence>
<dbReference type="InterPro" id="IPR003439">
    <property type="entry name" value="ABC_transporter-like_ATP-bd"/>
</dbReference>
<evidence type="ECO:0000313" key="6">
    <source>
        <dbReference type="EMBL" id="RAO78653.1"/>
    </source>
</evidence>
<dbReference type="PANTHER" id="PTHR42734">
    <property type="entry name" value="METAL TRANSPORT SYSTEM ATP-BINDING PROTEIN TM_0124-RELATED"/>
    <property type="match status" value="1"/>
</dbReference>
<dbReference type="Pfam" id="PF00005">
    <property type="entry name" value="ABC_tran"/>
    <property type="match status" value="1"/>
</dbReference>
<dbReference type="GO" id="GO:0005524">
    <property type="term" value="F:ATP binding"/>
    <property type="evidence" value="ECO:0007669"/>
    <property type="project" value="UniProtKB-KW"/>
</dbReference>
<dbReference type="EMBL" id="QLOE01000010">
    <property type="protein sequence ID" value="RAO78653.1"/>
    <property type="molecule type" value="Genomic_DNA"/>
</dbReference>
<dbReference type="InterPro" id="IPR027417">
    <property type="entry name" value="P-loop_NTPase"/>
</dbReference>
<dbReference type="InterPro" id="IPR003593">
    <property type="entry name" value="AAA+_ATPase"/>
</dbReference>
<dbReference type="PROSITE" id="PS00211">
    <property type="entry name" value="ABC_TRANSPORTER_1"/>
    <property type="match status" value="1"/>
</dbReference>
<protein>
    <submittedName>
        <fullName evidence="6">ABC transporter</fullName>
    </submittedName>
</protein>
<dbReference type="FunFam" id="3.40.50.300:FF:000134">
    <property type="entry name" value="Iron-enterobactin ABC transporter ATP-binding protein"/>
    <property type="match status" value="1"/>
</dbReference>
<dbReference type="RefSeq" id="WP_112094415.1">
    <property type="nucleotide sequence ID" value="NZ_QLOE01000010.1"/>
</dbReference>
<evidence type="ECO:0000256" key="4">
    <source>
        <dbReference type="ARBA" id="ARBA00022840"/>
    </source>
</evidence>
<dbReference type="Proteomes" id="UP000249782">
    <property type="component" value="Unassembled WGS sequence"/>
</dbReference>
<evidence type="ECO:0000256" key="3">
    <source>
        <dbReference type="ARBA" id="ARBA00022741"/>
    </source>
</evidence>
<dbReference type="PROSITE" id="PS50893">
    <property type="entry name" value="ABC_TRANSPORTER_2"/>
    <property type="match status" value="1"/>
</dbReference>
<keyword evidence="2" id="KW-0813">Transport</keyword>
<sequence length="247" mass="28509">MDKAVEIKKLYYKIDNKTILENINFEIYKNEFLAIIGPNGGGKTTLLKMIIGLLKPTSGKIKVFGLKPEEARKKVGYLPQRRHFDMDFPINVFETVLMGCYHAPLQDYTQEDKERVEKWLERLDIINLKDERLDNLSGGQLQRVFLARALVKEGELLLLDEPTSSVDPLFQERFYELLDELKQKMAIVMVSHDIGMVATHVDRIACLNQRLFAHGPPREALESIEDVYKCPIELIAHGIPHRVLREH</sequence>
<proteinExistence type="inferred from homology"/>
<comment type="similarity">
    <text evidence="1">Belongs to the ABC transporter superfamily.</text>
</comment>
<keyword evidence="4" id="KW-0067">ATP-binding</keyword>
<dbReference type="InterPro" id="IPR050153">
    <property type="entry name" value="Metal_Ion_Import_ABC"/>
</dbReference>
<dbReference type="Gene3D" id="3.40.50.300">
    <property type="entry name" value="P-loop containing nucleotide triphosphate hydrolases"/>
    <property type="match status" value="1"/>
</dbReference>
<dbReference type="SUPFAM" id="SSF52540">
    <property type="entry name" value="P-loop containing nucleoside triphosphate hydrolases"/>
    <property type="match status" value="1"/>
</dbReference>
<feature type="domain" description="ABC transporter" evidence="5">
    <location>
        <begin position="5"/>
        <end position="234"/>
    </location>
</feature>
<dbReference type="InterPro" id="IPR017871">
    <property type="entry name" value="ABC_transporter-like_CS"/>
</dbReference>
<evidence type="ECO:0000256" key="1">
    <source>
        <dbReference type="ARBA" id="ARBA00005417"/>
    </source>
</evidence>
<keyword evidence="7" id="KW-1185">Reference proteome</keyword>
<dbReference type="PANTHER" id="PTHR42734:SF17">
    <property type="entry name" value="METAL TRANSPORT SYSTEM ATP-BINDING PROTEIN TM_0124-RELATED"/>
    <property type="match status" value="1"/>
</dbReference>
<organism evidence="6 7">
    <name type="scientific">Methanothermobacter tenebrarum</name>
    <dbReference type="NCBI Taxonomy" id="680118"/>
    <lineage>
        <taxon>Archaea</taxon>
        <taxon>Methanobacteriati</taxon>
        <taxon>Methanobacteriota</taxon>
        <taxon>Methanomada group</taxon>
        <taxon>Methanobacteria</taxon>
        <taxon>Methanobacteriales</taxon>
        <taxon>Methanobacteriaceae</taxon>
        <taxon>Methanothermobacter</taxon>
    </lineage>
</organism>
<comment type="caution">
    <text evidence="6">The sequence shown here is derived from an EMBL/GenBank/DDBJ whole genome shotgun (WGS) entry which is preliminary data.</text>
</comment>
<evidence type="ECO:0000259" key="5">
    <source>
        <dbReference type="PROSITE" id="PS50893"/>
    </source>
</evidence>
<evidence type="ECO:0000256" key="2">
    <source>
        <dbReference type="ARBA" id="ARBA00022448"/>
    </source>
</evidence>
<dbReference type="OrthoDB" id="10909at2157"/>
<dbReference type="CDD" id="cd03235">
    <property type="entry name" value="ABC_Metallic_Cations"/>
    <property type="match status" value="1"/>
</dbReference>
<reference evidence="6 7" key="1">
    <citation type="submission" date="2018-06" db="EMBL/GenBank/DDBJ databases">
        <title>Draft genome sequence of hyperthermophilic methanogen Methanothermobacter tenebrarum sp. MCM-B 1447.</title>
        <authorList>
            <person name="Pore S.D."/>
            <person name="Dagar S."/>
            <person name="Dhakephalkar P.K."/>
        </authorList>
    </citation>
    <scope>NUCLEOTIDE SEQUENCE [LARGE SCALE GENOMIC DNA]</scope>
    <source>
        <strain evidence="6 7">MCM B 1447</strain>
    </source>
</reference>
<accession>A0A328PBX4</accession>
<name>A0A328PBX4_9EURY</name>
<dbReference type="GO" id="GO:0016887">
    <property type="term" value="F:ATP hydrolysis activity"/>
    <property type="evidence" value="ECO:0007669"/>
    <property type="project" value="InterPro"/>
</dbReference>
<keyword evidence="3" id="KW-0547">Nucleotide-binding</keyword>